<gene>
    <name evidence="1" type="ORF">ACH5RR_038611</name>
</gene>
<comment type="caution">
    <text evidence="1">The sequence shown here is derived from an EMBL/GenBank/DDBJ whole genome shotgun (WGS) entry which is preliminary data.</text>
</comment>
<dbReference type="AlphaFoldDB" id="A0ABD2Y1E3"/>
<organism evidence="1 2">
    <name type="scientific">Cinchona calisaya</name>
    <dbReference type="NCBI Taxonomy" id="153742"/>
    <lineage>
        <taxon>Eukaryota</taxon>
        <taxon>Viridiplantae</taxon>
        <taxon>Streptophyta</taxon>
        <taxon>Embryophyta</taxon>
        <taxon>Tracheophyta</taxon>
        <taxon>Spermatophyta</taxon>
        <taxon>Magnoliopsida</taxon>
        <taxon>eudicotyledons</taxon>
        <taxon>Gunneridae</taxon>
        <taxon>Pentapetalae</taxon>
        <taxon>asterids</taxon>
        <taxon>lamiids</taxon>
        <taxon>Gentianales</taxon>
        <taxon>Rubiaceae</taxon>
        <taxon>Cinchonoideae</taxon>
        <taxon>Cinchoneae</taxon>
        <taxon>Cinchona</taxon>
    </lineage>
</organism>
<proteinExistence type="predicted"/>
<protein>
    <submittedName>
        <fullName evidence="1">Uncharacterized protein</fullName>
    </submittedName>
</protein>
<dbReference type="Proteomes" id="UP001630127">
    <property type="component" value="Unassembled WGS sequence"/>
</dbReference>
<evidence type="ECO:0000313" key="2">
    <source>
        <dbReference type="Proteomes" id="UP001630127"/>
    </source>
</evidence>
<reference evidence="1 2" key="1">
    <citation type="submission" date="2024-11" db="EMBL/GenBank/DDBJ databases">
        <title>A near-complete genome assembly of Cinchona calisaya.</title>
        <authorList>
            <person name="Lian D.C."/>
            <person name="Zhao X.W."/>
            <person name="Wei L."/>
        </authorList>
    </citation>
    <scope>NUCLEOTIDE SEQUENCE [LARGE SCALE GENOMIC DNA]</scope>
    <source>
        <tissue evidence="1">Nenye</tissue>
    </source>
</reference>
<dbReference type="EMBL" id="JBJUIK010000016">
    <property type="protein sequence ID" value="KAL3499518.1"/>
    <property type="molecule type" value="Genomic_DNA"/>
</dbReference>
<accession>A0ABD2Y1E3</accession>
<name>A0ABD2Y1E3_9GENT</name>
<sequence>MNGHGVKTAVGKIFYTSILARVRARSVWMGRREGVAGAWVEKEIGFRRENEMWWDLERRWKRQQIWEEERVARMEEEREWLARTRGEMFRYVREKEVVDLGGGMVYK</sequence>
<evidence type="ECO:0000313" key="1">
    <source>
        <dbReference type="EMBL" id="KAL3499518.1"/>
    </source>
</evidence>
<keyword evidence="2" id="KW-1185">Reference proteome</keyword>